<reference evidence="14" key="1">
    <citation type="submission" date="2020-06" db="EMBL/GenBank/DDBJ databases">
        <title>WGS assembly of Ceratodon purpureus strain R40.</title>
        <authorList>
            <person name="Carey S.B."/>
            <person name="Jenkins J."/>
            <person name="Shu S."/>
            <person name="Lovell J.T."/>
            <person name="Sreedasyam A."/>
            <person name="Maumus F."/>
            <person name="Tiley G.P."/>
            <person name="Fernandez-Pozo N."/>
            <person name="Barry K."/>
            <person name="Chen C."/>
            <person name="Wang M."/>
            <person name="Lipzen A."/>
            <person name="Daum C."/>
            <person name="Saski C.A."/>
            <person name="Payton A.C."/>
            <person name="Mcbreen J.C."/>
            <person name="Conrad R.E."/>
            <person name="Kollar L.M."/>
            <person name="Olsson S."/>
            <person name="Huttunen S."/>
            <person name="Landis J.B."/>
            <person name="Wickett N.J."/>
            <person name="Johnson M.G."/>
            <person name="Rensing S.A."/>
            <person name="Grimwood J."/>
            <person name="Schmutz J."/>
            <person name="Mcdaniel S.F."/>
        </authorList>
    </citation>
    <scope>NUCLEOTIDE SEQUENCE</scope>
    <source>
        <strain evidence="14">R40</strain>
    </source>
</reference>
<gene>
    <name evidence="14" type="ORF">KC19_8G056900</name>
</gene>
<evidence type="ECO:0000259" key="11">
    <source>
        <dbReference type="Pfam" id="PF13086"/>
    </source>
</evidence>
<comment type="caution">
    <text evidence="14">The sequence shown here is derived from an EMBL/GenBank/DDBJ whole genome shotgun (WGS) entry which is preliminary data.</text>
</comment>
<keyword evidence="9" id="KW-0943">RNA-mediated gene silencing</keyword>
<dbReference type="InterPro" id="IPR047187">
    <property type="entry name" value="SF1_C_Upf1"/>
</dbReference>
<evidence type="ECO:0000313" key="14">
    <source>
        <dbReference type="EMBL" id="KAG0563753.1"/>
    </source>
</evidence>
<organism evidence="14 15">
    <name type="scientific">Ceratodon purpureus</name>
    <name type="common">Fire moss</name>
    <name type="synonym">Dicranum purpureum</name>
    <dbReference type="NCBI Taxonomy" id="3225"/>
    <lineage>
        <taxon>Eukaryota</taxon>
        <taxon>Viridiplantae</taxon>
        <taxon>Streptophyta</taxon>
        <taxon>Embryophyta</taxon>
        <taxon>Bryophyta</taxon>
        <taxon>Bryophytina</taxon>
        <taxon>Bryopsida</taxon>
        <taxon>Dicranidae</taxon>
        <taxon>Pseudoditrichales</taxon>
        <taxon>Ditrichaceae</taxon>
        <taxon>Ceratodon</taxon>
    </lineage>
</organism>
<dbReference type="Pfam" id="PF21634">
    <property type="entry name" value="MOV-10_beta-barrel"/>
    <property type="match status" value="1"/>
</dbReference>
<dbReference type="GO" id="GO:0003723">
    <property type="term" value="F:RNA binding"/>
    <property type="evidence" value="ECO:0007669"/>
    <property type="project" value="InterPro"/>
</dbReference>
<feature type="domain" description="DNA2/NAM7 helicase-like C-terminal" evidence="12">
    <location>
        <begin position="814"/>
        <end position="1003"/>
    </location>
</feature>
<evidence type="ECO:0000256" key="6">
    <source>
        <dbReference type="ARBA" id="ARBA00022801"/>
    </source>
</evidence>
<dbReference type="OrthoDB" id="6513042at2759"/>
<protein>
    <recommendedName>
        <fullName evidence="3">RNA helicase</fullName>
        <ecNumber evidence="3">3.6.4.13</ecNumber>
    </recommendedName>
</protein>
<keyword evidence="5" id="KW-0547">Nucleotide-binding</keyword>
<name>A0A8T0GXY0_CERPU</name>
<dbReference type="FunFam" id="3.40.50.300:FF:000326">
    <property type="entry name" value="P-loop containing nucleoside triphosphate hydrolase"/>
    <property type="match status" value="1"/>
</dbReference>
<feature type="domain" description="DNA2/NAM7 helicase helicase" evidence="11">
    <location>
        <begin position="712"/>
        <end position="783"/>
    </location>
</feature>
<evidence type="ECO:0000256" key="2">
    <source>
        <dbReference type="ARBA" id="ARBA00005601"/>
    </source>
</evidence>
<evidence type="ECO:0000256" key="4">
    <source>
        <dbReference type="ARBA" id="ARBA00022490"/>
    </source>
</evidence>
<dbReference type="GO" id="GO:0005694">
    <property type="term" value="C:chromosome"/>
    <property type="evidence" value="ECO:0007669"/>
    <property type="project" value="UniProtKB-ARBA"/>
</dbReference>
<dbReference type="AlphaFoldDB" id="A0A8T0GXY0"/>
<proteinExistence type="inferred from homology"/>
<comment type="subcellular location">
    <subcellularLocation>
        <location evidence="1">Cytoplasm</location>
    </subcellularLocation>
</comment>
<dbReference type="Pfam" id="PF13086">
    <property type="entry name" value="AAA_11"/>
    <property type="match status" value="2"/>
</dbReference>
<evidence type="ECO:0000256" key="7">
    <source>
        <dbReference type="ARBA" id="ARBA00022806"/>
    </source>
</evidence>
<feature type="domain" description="DNA2/NAM7 helicase helicase" evidence="11">
    <location>
        <begin position="597"/>
        <end position="667"/>
    </location>
</feature>
<feature type="domain" description="Helicase MOV-10-like beta-barrel" evidence="13">
    <location>
        <begin position="432"/>
        <end position="485"/>
    </location>
</feature>
<keyword evidence="7" id="KW-0347">Helicase</keyword>
<keyword evidence="4" id="KW-0963">Cytoplasm</keyword>
<evidence type="ECO:0000259" key="12">
    <source>
        <dbReference type="Pfam" id="PF13087"/>
    </source>
</evidence>
<evidence type="ECO:0000256" key="8">
    <source>
        <dbReference type="ARBA" id="ARBA00022840"/>
    </source>
</evidence>
<dbReference type="GO" id="GO:0005524">
    <property type="term" value="F:ATP binding"/>
    <property type="evidence" value="ECO:0007669"/>
    <property type="project" value="UniProtKB-KW"/>
</dbReference>
<dbReference type="InterPro" id="IPR041679">
    <property type="entry name" value="DNA2/NAM7-like_C"/>
</dbReference>
<sequence length="1109" mass="124316">MYQMGPLFMLPPAYYRLYRPVVIPQPFSGYSSQAILNFVPDDKLGDYQRAFLSGEDLPPVGNFPPSKNPVDLSIAICQSLSACGSLKKGPTPGTGQPNQEMEPSVKPTISTAKQGYAQTLSGWMKDFPGSSEHNAALEKAIQSGPEDLARQKQDIWISDHIDFGLKHAGSTWYKSLPRYFRTFIIVNTSEQAVVLLDVCGVPSVNHTFVLHDDYGLAHHYHSQNHHKSDPKGVILPRHSQYQVTIELQCNPEDCALHQQWLMFTFAVIDWKVKSKLAADKGSVFTISRRISALVVKHVQDVQTCLSIEAKPFYPLSLRAVFDKEPAQFSYADKSPCKKYMDFVRTQNSSRQIGHLSVWKQSFTDLEKCIEANDRDQASVLSSNVDRQPKKDRIPPLSSRCSCYKRQLVQLVRLLGLEEAAMELDIREHDLLNTLMECIDYQENRFRIEVPGLPENRPSVFKGDVVYVRWATMPQLECAALVLAVEMQPKPQIIIKLSAAFLSPLVSEFFGQVAIEERILRLNLQRVHVRFMIDRLIIKNMHTAIRRTASSSAKLLPCMCTGITNTGPDFELAKPDSDIDSDEKRSIAGKKFLINKCLNEEQQMAVKAVLNMVDGPGPYIIFGPPGTGKTVTVVECVLQVLKSKKSSLLCVCAPSNYAADILCSGISKGGISPGKMWRFNDPRRTVDSVKADVIKFCSMADGVFTNMHPNFSTLRVIVCTCAAAAMLHEDPTKSRVSFVTHIFIDEAGQALIPETLIPLSLANQDTCCVLCGDPKQLGPVVHSKLAATNGLAKSLLEHFTLSPQYKLEGPNRPSSARVIKLLRNYRANGKLLELPSRMFYENELIASAEEQSVAPPEWEEMNDINFPMLFYGVKGQQMREGESPSYFNAVEITKVADLITGLIEKTNVRMEDIGVMAPYRRQVHKLRLVLRARNMRAIRVGTVDDYQGQEEKIMFISTVLTRPESLRRAQTAGAPEQNIGFLSNAKRFNVAITRAKAMLVVVGHPVILSADENWQVLLRHCLSRGAYRGYGRDRVPVFLPSSSALKDPFWDSDELDEELDARERNEMDNAIERIAEMSLLGLGDVERLYPDTLDSYYAANSEDQEWRVVL</sequence>
<evidence type="ECO:0000256" key="5">
    <source>
        <dbReference type="ARBA" id="ARBA00022741"/>
    </source>
</evidence>
<dbReference type="CDD" id="cd18808">
    <property type="entry name" value="SF1_C_Upf1"/>
    <property type="match status" value="1"/>
</dbReference>
<dbReference type="InterPro" id="IPR041677">
    <property type="entry name" value="DNA2/NAM7_AAA_11"/>
</dbReference>
<dbReference type="InterPro" id="IPR049080">
    <property type="entry name" value="MOV-10-like_beta-barrel"/>
</dbReference>
<comment type="similarity">
    <text evidence="2">Belongs to the DNA2/NAM7 helicase family. SDE3 subfamily.</text>
</comment>
<dbReference type="GO" id="GO:0005737">
    <property type="term" value="C:cytoplasm"/>
    <property type="evidence" value="ECO:0007669"/>
    <property type="project" value="UniProtKB-SubCell"/>
</dbReference>
<evidence type="ECO:0000256" key="1">
    <source>
        <dbReference type="ARBA" id="ARBA00004496"/>
    </source>
</evidence>
<evidence type="ECO:0000256" key="3">
    <source>
        <dbReference type="ARBA" id="ARBA00012552"/>
    </source>
</evidence>
<keyword evidence="8" id="KW-0067">ATP-binding</keyword>
<dbReference type="Gene3D" id="3.40.50.300">
    <property type="entry name" value="P-loop containing nucleotide triphosphate hydrolases"/>
    <property type="match status" value="2"/>
</dbReference>
<dbReference type="PANTHER" id="PTHR45418">
    <property type="entry name" value="CANCER/TESTIS ANTIGEN 55"/>
    <property type="match status" value="1"/>
</dbReference>
<evidence type="ECO:0000256" key="9">
    <source>
        <dbReference type="ARBA" id="ARBA00023158"/>
    </source>
</evidence>
<dbReference type="Pfam" id="PF13087">
    <property type="entry name" value="AAA_12"/>
    <property type="match status" value="1"/>
</dbReference>
<evidence type="ECO:0000259" key="13">
    <source>
        <dbReference type="Pfam" id="PF21634"/>
    </source>
</evidence>
<dbReference type="CDD" id="cd18038">
    <property type="entry name" value="DEXXQc_Helz-like"/>
    <property type="match status" value="1"/>
</dbReference>
<dbReference type="EC" id="3.6.4.13" evidence="3"/>
<keyword evidence="15" id="KW-1185">Reference proteome</keyword>
<evidence type="ECO:0000256" key="10">
    <source>
        <dbReference type="ARBA" id="ARBA00047984"/>
    </source>
</evidence>
<comment type="catalytic activity">
    <reaction evidence="10">
        <text>ATP + H2O = ADP + phosphate + H(+)</text>
        <dbReference type="Rhea" id="RHEA:13065"/>
        <dbReference type="ChEBI" id="CHEBI:15377"/>
        <dbReference type="ChEBI" id="CHEBI:15378"/>
        <dbReference type="ChEBI" id="CHEBI:30616"/>
        <dbReference type="ChEBI" id="CHEBI:43474"/>
        <dbReference type="ChEBI" id="CHEBI:456216"/>
        <dbReference type="EC" id="3.6.4.13"/>
    </reaction>
</comment>
<dbReference type="GO" id="GO:0031047">
    <property type="term" value="P:regulatory ncRNA-mediated gene silencing"/>
    <property type="evidence" value="ECO:0007669"/>
    <property type="project" value="UniProtKB-KW"/>
</dbReference>
<accession>A0A8T0GXY0</accession>
<dbReference type="Proteomes" id="UP000822688">
    <property type="component" value="Chromosome 8"/>
</dbReference>
<evidence type="ECO:0000313" key="15">
    <source>
        <dbReference type="Proteomes" id="UP000822688"/>
    </source>
</evidence>
<dbReference type="InterPro" id="IPR027417">
    <property type="entry name" value="P-loop_NTPase"/>
</dbReference>
<dbReference type="InterPro" id="IPR026122">
    <property type="entry name" value="MOV-10/SDE3_DEXXQ/H-box"/>
</dbReference>
<dbReference type="GO" id="GO:0032574">
    <property type="term" value="F:5'-3' RNA helicase activity"/>
    <property type="evidence" value="ECO:0007669"/>
    <property type="project" value="InterPro"/>
</dbReference>
<dbReference type="GO" id="GO:0016787">
    <property type="term" value="F:hydrolase activity"/>
    <property type="evidence" value="ECO:0007669"/>
    <property type="project" value="UniProtKB-KW"/>
</dbReference>
<dbReference type="PANTHER" id="PTHR45418:SF5">
    <property type="entry name" value="BRCA2-INTERACTING PROTEIN-LIKE-RELATED"/>
    <property type="match status" value="1"/>
</dbReference>
<keyword evidence="6" id="KW-0378">Hydrolase</keyword>
<dbReference type="EMBL" id="CM026429">
    <property type="protein sequence ID" value="KAG0563753.1"/>
    <property type="molecule type" value="Genomic_DNA"/>
</dbReference>
<dbReference type="SUPFAM" id="SSF52540">
    <property type="entry name" value="P-loop containing nucleoside triphosphate hydrolases"/>
    <property type="match status" value="1"/>
</dbReference>